<protein>
    <submittedName>
        <fullName evidence="1">Uncharacterized protein</fullName>
    </submittedName>
</protein>
<evidence type="ECO:0000313" key="2">
    <source>
        <dbReference type="Proteomes" id="UP001381693"/>
    </source>
</evidence>
<sequence length="110" mass="12838">MTPDEIPSGWRSGFVLWSWEAFNPCGWREEVGYLEFKMTMLPVLEERKRLLLWFVFGGEEANILVVCTVQSFTGGFSREGTIARMQEERVEDFACLWYKVPGMVFCFQCC</sequence>
<dbReference type="AlphaFoldDB" id="A0AAN8WKD9"/>
<name>A0AAN8WKD9_HALRR</name>
<gene>
    <name evidence="1" type="ORF">SK128_016347</name>
</gene>
<dbReference type="Proteomes" id="UP001381693">
    <property type="component" value="Unassembled WGS sequence"/>
</dbReference>
<reference evidence="1 2" key="1">
    <citation type="submission" date="2023-11" db="EMBL/GenBank/DDBJ databases">
        <title>Halocaridina rubra genome assembly.</title>
        <authorList>
            <person name="Smith C."/>
        </authorList>
    </citation>
    <scope>NUCLEOTIDE SEQUENCE [LARGE SCALE GENOMIC DNA]</scope>
    <source>
        <strain evidence="1">EP-1</strain>
        <tissue evidence="1">Whole</tissue>
    </source>
</reference>
<proteinExistence type="predicted"/>
<dbReference type="EMBL" id="JAXCGZ010022662">
    <property type="protein sequence ID" value="KAK7028076.1"/>
    <property type="molecule type" value="Genomic_DNA"/>
</dbReference>
<accession>A0AAN8WKD9</accession>
<evidence type="ECO:0000313" key="1">
    <source>
        <dbReference type="EMBL" id="KAK7028076.1"/>
    </source>
</evidence>
<keyword evidence="2" id="KW-1185">Reference proteome</keyword>
<comment type="caution">
    <text evidence="1">The sequence shown here is derived from an EMBL/GenBank/DDBJ whole genome shotgun (WGS) entry which is preliminary data.</text>
</comment>
<organism evidence="1 2">
    <name type="scientific">Halocaridina rubra</name>
    <name type="common">Hawaiian red shrimp</name>
    <dbReference type="NCBI Taxonomy" id="373956"/>
    <lineage>
        <taxon>Eukaryota</taxon>
        <taxon>Metazoa</taxon>
        <taxon>Ecdysozoa</taxon>
        <taxon>Arthropoda</taxon>
        <taxon>Crustacea</taxon>
        <taxon>Multicrustacea</taxon>
        <taxon>Malacostraca</taxon>
        <taxon>Eumalacostraca</taxon>
        <taxon>Eucarida</taxon>
        <taxon>Decapoda</taxon>
        <taxon>Pleocyemata</taxon>
        <taxon>Caridea</taxon>
        <taxon>Atyoidea</taxon>
        <taxon>Atyidae</taxon>
        <taxon>Halocaridina</taxon>
    </lineage>
</organism>